<accession>A0A0A8ZGN2</accession>
<evidence type="ECO:0000313" key="1">
    <source>
        <dbReference type="EMBL" id="JAD37966.1"/>
    </source>
</evidence>
<dbReference type="AlphaFoldDB" id="A0A0A8ZGN2"/>
<proteinExistence type="predicted"/>
<organism evidence="1">
    <name type="scientific">Arundo donax</name>
    <name type="common">Giant reed</name>
    <name type="synonym">Donax arundinaceus</name>
    <dbReference type="NCBI Taxonomy" id="35708"/>
    <lineage>
        <taxon>Eukaryota</taxon>
        <taxon>Viridiplantae</taxon>
        <taxon>Streptophyta</taxon>
        <taxon>Embryophyta</taxon>
        <taxon>Tracheophyta</taxon>
        <taxon>Spermatophyta</taxon>
        <taxon>Magnoliopsida</taxon>
        <taxon>Liliopsida</taxon>
        <taxon>Poales</taxon>
        <taxon>Poaceae</taxon>
        <taxon>PACMAD clade</taxon>
        <taxon>Arundinoideae</taxon>
        <taxon>Arundineae</taxon>
        <taxon>Arundo</taxon>
    </lineage>
</organism>
<dbReference type="EMBL" id="GBRH01259929">
    <property type="protein sequence ID" value="JAD37966.1"/>
    <property type="molecule type" value="Transcribed_RNA"/>
</dbReference>
<reference evidence="1" key="1">
    <citation type="submission" date="2014-09" db="EMBL/GenBank/DDBJ databases">
        <authorList>
            <person name="Magalhaes I.L.F."/>
            <person name="Oliveira U."/>
            <person name="Santos F.R."/>
            <person name="Vidigal T.H.D.A."/>
            <person name="Brescovit A.D."/>
            <person name="Santos A.J."/>
        </authorList>
    </citation>
    <scope>NUCLEOTIDE SEQUENCE</scope>
    <source>
        <tissue evidence="1">Shoot tissue taken approximately 20 cm above the soil surface</tissue>
    </source>
</reference>
<reference evidence="1" key="2">
    <citation type="journal article" date="2015" name="Data Brief">
        <title>Shoot transcriptome of the giant reed, Arundo donax.</title>
        <authorList>
            <person name="Barrero R.A."/>
            <person name="Guerrero F.D."/>
            <person name="Moolhuijzen P."/>
            <person name="Goolsby J.A."/>
            <person name="Tidwell J."/>
            <person name="Bellgard S.E."/>
            <person name="Bellgard M.I."/>
        </authorList>
    </citation>
    <scope>NUCLEOTIDE SEQUENCE</scope>
    <source>
        <tissue evidence="1">Shoot tissue taken approximately 20 cm above the soil surface</tissue>
    </source>
</reference>
<protein>
    <submittedName>
        <fullName evidence="1">Uncharacterized protein</fullName>
    </submittedName>
</protein>
<sequence>MTYYRLVKTDRCNVEKKDVFPLSSLGIHKSCGIRLLALP</sequence>
<name>A0A0A8ZGN2_ARUDO</name>